<dbReference type="EMBL" id="LAJE02000161">
    <property type="protein sequence ID" value="OEO31358.1"/>
    <property type="molecule type" value="Genomic_DNA"/>
</dbReference>
<reference evidence="1 2" key="1">
    <citation type="journal article" date="2015" name="Genome Announc.">
        <title>Genome Assemblies of Three Soil-Associated Devosia species: D. insulae, D. limi, and D. soli.</title>
        <authorList>
            <person name="Hassan Y.I."/>
            <person name="Lepp D."/>
            <person name="Zhou T."/>
        </authorList>
    </citation>
    <scope>NUCLEOTIDE SEQUENCE [LARGE SCALE GENOMIC DNA]</scope>
    <source>
        <strain evidence="1 2">DS-56</strain>
    </source>
</reference>
<organism evidence="1 2">
    <name type="scientific">Devosia insulae DS-56</name>
    <dbReference type="NCBI Taxonomy" id="1116389"/>
    <lineage>
        <taxon>Bacteria</taxon>
        <taxon>Pseudomonadati</taxon>
        <taxon>Pseudomonadota</taxon>
        <taxon>Alphaproteobacteria</taxon>
        <taxon>Hyphomicrobiales</taxon>
        <taxon>Devosiaceae</taxon>
        <taxon>Devosia</taxon>
    </lineage>
</organism>
<dbReference type="Proteomes" id="UP000095463">
    <property type="component" value="Unassembled WGS sequence"/>
</dbReference>
<evidence type="ECO:0000313" key="2">
    <source>
        <dbReference type="Proteomes" id="UP000095463"/>
    </source>
</evidence>
<dbReference type="SUPFAM" id="SSF52096">
    <property type="entry name" value="ClpP/crotonase"/>
    <property type="match status" value="1"/>
</dbReference>
<protein>
    <submittedName>
        <fullName evidence="1">Uncharacterized protein</fullName>
    </submittedName>
</protein>
<dbReference type="InterPro" id="IPR029045">
    <property type="entry name" value="ClpP/crotonase-like_dom_sf"/>
</dbReference>
<comment type="caution">
    <text evidence="1">The sequence shown here is derived from an EMBL/GenBank/DDBJ whole genome shotgun (WGS) entry which is preliminary data.</text>
</comment>
<dbReference type="Gene3D" id="3.90.226.10">
    <property type="entry name" value="2-enoyl-CoA Hydratase, Chain A, domain 1"/>
    <property type="match status" value="2"/>
</dbReference>
<accession>A0A1E5XRZ0</accession>
<keyword evidence="2" id="KW-1185">Reference proteome</keyword>
<dbReference type="AlphaFoldDB" id="A0A1E5XRZ0"/>
<gene>
    <name evidence="1" type="ORF">VW23_016895</name>
</gene>
<sequence>MRGIAAGIGDGHTFVAAPPRPRFPVEFCWFGDDLTVVRAAAAERKLIGARLLAIGEQPVAVVQSRLNWLIPQGENDGYVLARSVELLREPEVLTALGIEPVFRFLDAAETEIVVTLGPGEEPLLIAEHAPLSMHRMDEPFWFSHVAEHDAVYVQFRSYGGLEANAIRLFEALRQRPARRLIIDLRQNGGGNFLAGRQWLLVPIELLGLVAGQLFVLVGRRTFSASMVNAIDFRRETEAILVGEPIGARPYGYQENGWFTLPGSGLQVSAATRLYRFGSEGADSFHPDQRIDTSHADFVAGRDPVLEWALGA</sequence>
<dbReference type="RefSeq" id="WP_069909496.1">
    <property type="nucleotide sequence ID" value="NZ_LAJE02000161.1"/>
</dbReference>
<name>A0A1E5XRZ0_9HYPH</name>
<proteinExistence type="predicted"/>
<evidence type="ECO:0000313" key="1">
    <source>
        <dbReference type="EMBL" id="OEO31358.1"/>
    </source>
</evidence>
<dbReference type="OrthoDB" id="5480566at2"/>